<dbReference type="PANTHER" id="PTHR13271:SF34">
    <property type="entry name" value="N-LYSINE METHYLTRANSFERASE SETD6"/>
    <property type="match status" value="1"/>
</dbReference>
<dbReference type="Proteomes" id="UP001516023">
    <property type="component" value="Unassembled WGS sequence"/>
</dbReference>
<proteinExistence type="predicted"/>
<reference evidence="3 4" key="1">
    <citation type="journal article" date="2020" name="G3 (Bethesda)">
        <title>Improved Reference Genome for Cyclotella cryptica CCMP332, a Model for Cell Wall Morphogenesis, Salinity Adaptation, and Lipid Production in Diatoms (Bacillariophyta).</title>
        <authorList>
            <person name="Roberts W.R."/>
            <person name="Downey K.M."/>
            <person name="Ruck E.C."/>
            <person name="Traller J.C."/>
            <person name="Alverson A.J."/>
        </authorList>
    </citation>
    <scope>NUCLEOTIDE SEQUENCE [LARGE SCALE GENOMIC DNA]</scope>
    <source>
        <strain evidence="3 4">CCMP332</strain>
    </source>
</reference>
<keyword evidence="4" id="KW-1185">Reference proteome</keyword>
<gene>
    <name evidence="3" type="ORF">HJC23_013272</name>
</gene>
<dbReference type="PANTHER" id="PTHR13271">
    <property type="entry name" value="UNCHARACTERIZED PUTATIVE METHYLTRANSFERASE"/>
    <property type="match status" value="1"/>
</dbReference>
<evidence type="ECO:0000313" key="4">
    <source>
        <dbReference type="Proteomes" id="UP001516023"/>
    </source>
</evidence>
<accession>A0ABD3PG88</accession>
<evidence type="ECO:0000313" key="3">
    <source>
        <dbReference type="EMBL" id="KAL3786937.1"/>
    </source>
</evidence>
<organism evidence="3 4">
    <name type="scientific">Cyclotella cryptica</name>
    <dbReference type="NCBI Taxonomy" id="29204"/>
    <lineage>
        <taxon>Eukaryota</taxon>
        <taxon>Sar</taxon>
        <taxon>Stramenopiles</taxon>
        <taxon>Ochrophyta</taxon>
        <taxon>Bacillariophyta</taxon>
        <taxon>Coscinodiscophyceae</taxon>
        <taxon>Thalassiosirophycidae</taxon>
        <taxon>Stephanodiscales</taxon>
        <taxon>Stephanodiscaceae</taxon>
        <taxon>Cyclotella</taxon>
    </lineage>
</organism>
<protein>
    <recommendedName>
        <fullName evidence="2">SET domain-containing protein</fullName>
    </recommendedName>
</protein>
<dbReference type="Pfam" id="PF00856">
    <property type="entry name" value="SET"/>
    <property type="match status" value="1"/>
</dbReference>
<dbReference type="SUPFAM" id="SSF82199">
    <property type="entry name" value="SET domain"/>
    <property type="match status" value="1"/>
</dbReference>
<dbReference type="InterPro" id="IPR001214">
    <property type="entry name" value="SET_dom"/>
</dbReference>
<sequence length="326" mass="36723">MKVPLAYLATSLISSSSKDAAFNSWCSDCGIKCPTAEVRTTPKSVAGRGVFTTSPVSKDDVVISIPYYMALTQDNGATYLPRVADSLRKCRPMLDSPIRRFWNHIRRRKSVDESSDDKFWQAELTAYAIEALETNHPWSTWISQWKRDDPYQHLVDMSTWKFDVEPISKALSAFSKMAPDIPSYKVNAAIGIRLSEMHEYVARYQNKAPCSESMYATLTSRALGLSDTVTACLPMYDMINHSFEPNLALSFNDGNFDLVALRDIPEDSELFLSYMDVTNHEGEWDEDKAAWMLVQWGIPTSPRPTAISAPESKSNLQEDKESLLTS</sequence>
<dbReference type="InterPro" id="IPR046341">
    <property type="entry name" value="SET_dom_sf"/>
</dbReference>
<feature type="domain" description="SET" evidence="2">
    <location>
        <begin position="34"/>
        <end position="275"/>
    </location>
</feature>
<dbReference type="PROSITE" id="PS50280">
    <property type="entry name" value="SET"/>
    <property type="match status" value="1"/>
</dbReference>
<dbReference type="CDD" id="cd10527">
    <property type="entry name" value="SET_LSMT"/>
    <property type="match status" value="1"/>
</dbReference>
<feature type="compositionally biased region" description="Basic and acidic residues" evidence="1">
    <location>
        <begin position="316"/>
        <end position="326"/>
    </location>
</feature>
<comment type="caution">
    <text evidence="3">The sequence shown here is derived from an EMBL/GenBank/DDBJ whole genome shotgun (WGS) entry which is preliminary data.</text>
</comment>
<dbReference type="EMBL" id="JABMIG020000185">
    <property type="protein sequence ID" value="KAL3786937.1"/>
    <property type="molecule type" value="Genomic_DNA"/>
</dbReference>
<dbReference type="AlphaFoldDB" id="A0ABD3PG88"/>
<dbReference type="InterPro" id="IPR050600">
    <property type="entry name" value="SETD3_SETD6_MTase"/>
</dbReference>
<evidence type="ECO:0000256" key="1">
    <source>
        <dbReference type="SAM" id="MobiDB-lite"/>
    </source>
</evidence>
<feature type="region of interest" description="Disordered" evidence="1">
    <location>
        <begin position="303"/>
        <end position="326"/>
    </location>
</feature>
<evidence type="ECO:0000259" key="2">
    <source>
        <dbReference type="PROSITE" id="PS50280"/>
    </source>
</evidence>
<name>A0ABD3PG88_9STRA</name>
<dbReference type="Gene3D" id="3.90.1410.10">
    <property type="entry name" value="set domain protein methyltransferase, domain 1"/>
    <property type="match status" value="1"/>
</dbReference>